<gene>
    <name evidence="1" type="ORF">BSAL_78615</name>
</gene>
<dbReference type="AlphaFoldDB" id="A0A0S4J247"/>
<evidence type="ECO:0000313" key="2">
    <source>
        <dbReference type="Proteomes" id="UP000051952"/>
    </source>
</evidence>
<dbReference type="VEuPathDB" id="TriTrypDB:BSAL_78615"/>
<organism evidence="1 2">
    <name type="scientific">Bodo saltans</name>
    <name type="common">Flagellated protozoan</name>
    <dbReference type="NCBI Taxonomy" id="75058"/>
    <lineage>
        <taxon>Eukaryota</taxon>
        <taxon>Discoba</taxon>
        <taxon>Euglenozoa</taxon>
        <taxon>Kinetoplastea</taxon>
        <taxon>Metakinetoplastina</taxon>
        <taxon>Eubodonida</taxon>
        <taxon>Bodonidae</taxon>
        <taxon>Bodo</taxon>
    </lineage>
</organism>
<protein>
    <submittedName>
        <fullName evidence="1">Uncharacterized protein</fullName>
    </submittedName>
</protein>
<dbReference type="Proteomes" id="UP000051952">
    <property type="component" value="Unassembled WGS sequence"/>
</dbReference>
<proteinExistence type="predicted"/>
<evidence type="ECO:0000313" key="1">
    <source>
        <dbReference type="EMBL" id="CUG38621.1"/>
    </source>
</evidence>
<sequence length="106" mass="12423">MRVASLHARYRRVSCYFLAFPPNDSLSLSWHTRQFWPSSSNKIACNEKRRLLNFLEVSFFADKPASPSNLFEFLAACWAPQETSRYLRLLVETHEKQKKETLPSLN</sequence>
<keyword evidence="2" id="KW-1185">Reference proteome</keyword>
<accession>A0A0S4J247</accession>
<name>A0A0S4J247_BODSA</name>
<reference evidence="2" key="1">
    <citation type="submission" date="2015-09" db="EMBL/GenBank/DDBJ databases">
        <authorList>
            <consortium name="Pathogen Informatics"/>
        </authorList>
    </citation>
    <scope>NUCLEOTIDE SEQUENCE [LARGE SCALE GENOMIC DNA]</scope>
    <source>
        <strain evidence="2">Lake Konstanz</strain>
    </source>
</reference>
<dbReference type="EMBL" id="CYKH01000783">
    <property type="protein sequence ID" value="CUG38621.1"/>
    <property type="molecule type" value="Genomic_DNA"/>
</dbReference>